<dbReference type="Pfam" id="PF08397">
    <property type="entry name" value="IMD"/>
    <property type="match status" value="1"/>
</dbReference>
<dbReference type="InterPro" id="IPR030127">
    <property type="entry name" value="MTSS1/MTSS2"/>
</dbReference>
<feature type="compositionally biased region" description="Polar residues" evidence="1">
    <location>
        <begin position="487"/>
        <end position="509"/>
    </location>
</feature>
<dbReference type="Gene3D" id="1.20.1270.60">
    <property type="entry name" value="Arfaptin homology (AH) domain/BAR domain"/>
    <property type="match status" value="1"/>
</dbReference>
<dbReference type="GO" id="GO:0030031">
    <property type="term" value="P:cell projection assembly"/>
    <property type="evidence" value="ECO:0007669"/>
    <property type="project" value="TreeGrafter"/>
</dbReference>
<evidence type="ECO:0000256" key="1">
    <source>
        <dbReference type="SAM" id="MobiDB-lite"/>
    </source>
</evidence>
<evidence type="ECO:0000259" key="2">
    <source>
        <dbReference type="PROSITE" id="PS51338"/>
    </source>
</evidence>
<comment type="caution">
    <text evidence="3">The sequence shown here is derived from an EMBL/GenBank/DDBJ whole genome shotgun (WGS) entry which is preliminary data.</text>
</comment>
<feature type="compositionally biased region" description="Polar residues" evidence="1">
    <location>
        <begin position="155"/>
        <end position="170"/>
    </location>
</feature>
<feature type="compositionally biased region" description="Low complexity" evidence="1">
    <location>
        <begin position="582"/>
        <end position="592"/>
    </location>
</feature>
<dbReference type="PANTHER" id="PTHR15708:SF4">
    <property type="entry name" value="FI21477P1-RELATED"/>
    <property type="match status" value="1"/>
</dbReference>
<protein>
    <recommendedName>
        <fullName evidence="2">IMD domain-containing protein</fullName>
    </recommendedName>
</protein>
<name>A0A9Q0M906_BLOTA</name>
<dbReference type="PROSITE" id="PS51338">
    <property type="entry name" value="IMD"/>
    <property type="match status" value="1"/>
</dbReference>
<feature type="region of interest" description="Disordered" evidence="1">
    <location>
        <begin position="537"/>
        <end position="592"/>
    </location>
</feature>
<dbReference type="InterPro" id="IPR027267">
    <property type="entry name" value="AH/BAR_dom_sf"/>
</dbReference>
<evidence type="ECO:0000313" key="4">
    <source>
        <dbReference type="Proteomes" id="UP001142055"/>
    </source>
</evidence>
<feature type="compositionally biased region" description="Low complexity" evidence="1">
    <location>
        <begin position="452"/>
        <end position="468"/>
    </location>
</feature>
<dbReference type="PANTHER" id="PTHR15708">
    <property type="entry name" value="ACTIN BUNDLING/MISSING IN METASTASIS-RELATED"/>
    <property type="match status" value="1"/>
</dbReference>
<proteinExistence type="predicted"/>
<gene>
    <name evidence="3" type="ORF">RDWZM_007084</name>
</gene>
<dbReference type="SUPFAM" id="SSF103657">
    <property type="entry name" value="BAR/IMD domain-like"/>
    <property type="match status" value="1"/>
</dbReference>
<dbReference type="GO" id="GO:0009898">
    <property type="term" value="C:cytoplasmic side of plasma membrane"/>
    <property type="evidence" value="ECO:0007669"/>
    <property type="project" value="TreeGrafter"/>
</dbReference>
<feature type="domain" description="IMD" evidence="2">
    <location>
        <begin position="66"/>
        <end position="283"/>
    </location>
</feature>
<dbReference type="GO" id="GO:0005543">
    <property type="term" value="F:phospholipid binding"/>
    <property type="evidence" value="ECO:0007669"/>
    <property type="project" value="TreeGrafter"/>
</dbReference>
<evidence type="ECO:0000313" key="3">
    <source>
        <dbReference type="EMBL" id="KAJ6221272.1"/>
    </source>
</evidence>
<dbReference type="GO" id="GO:0015629">
    <property type="term" value="C:actin cytoskeleton"/>
    <property type="evidence" value="ECO:0007669"/>
    <property type="project" value="TreeGrafter"/>
</dbReference>
<dbReference type="InterPro" id="IPR013606">
    <property type="entry name" value="I-BAR_dom"/>
</dbReference>
<feature type="compositionally biased region" description="Low complexity" evidence="1">
    <location>
        <begin position="559"/>
        <end position="569"/>
    </location>
</feature>
<reference evidence="3" key="1">
    <citation type="submission" date="2022-12" db="EMBL/GenBank/DDBJ databases">
        <title>Genome assemblies of Blomia tropicalis.</title>
        <authorList>
            <person name="Cui Y."/>
        </authorList>
    </citation>
    <scope>NUCLEOTIDE SEQUENCE</scope>
    <source>
        <tissue evidence="3">Adult mites</tissue>
    </source>
</reference>
<dbReference type="EMBL" id="JAPWDV010000002">
    <property type="protein sequence ID" value="KAJ6221272.1"/>
    <property type="molecule type" value="Genomic_DNA"/>
</dbReference>
<dbReference type="GO" id="GO:0003779">
    <property type="term" value="F:actin binding"/>
    <property type="evidence" value="ECO:0007669"/>
    <property type="project" value="InterPro"/>
</dbReference>
<dbReference type="AlphaFoldDB" id="A0A9Q0M906"/>
<accession>A0A9Q0M906</accession>
<organism evidence="3 4">
    <name type="scientific">Blomia tropicalis</name>
    <name type="common">Mite</name>
    <dbReference type="NCBI Taxonomy" id="40697"/>
    <lineage>
        <taxon>Eukaryota</taxon>
        <taxon>Metazoa</taxon>
        <taxon>Ecdysozoa</taxon>
        <taxon>Arthropoda</taxon>
        <taxon>Chelicerata</taxon>
        <taxon>Arachnida</taxon>
        <taxon>Acari</taxon>
        <taxon>Acariformes</taxon>
        <taxon>Sarcoptiformes</taxon>
        <taxon>Astigmata</taxon>
        <taxon>Glycyphagoidea</taxon>
        <taxon>Echimyopodidae</taxon>
        <taxon>Blomia</taxon>
    </lineage>
</organism>
<feature type="region of interest" description="Disordered" evidence="1">
    <location>
        <begin position="146"/>
        <end position="171"/>
    </location>
</feature>
<keyword evidence="4" id="KW-1185">Reference proteome</keyword>
<dbReference type="Proteomes" id="UP001142055">
    <property type="component" value="Chromosome 2"/>
</dbReference>
<dbReference type="GO" id="GO:0007009">
    <property type="term" value="P:plasma membrane organization"/>
    <property type="evidence" value="ECO:0007669"/>
    <property type="project" value="InterPro"/>
</dbReference>
<sequence length="765" mass="85260">MDTSSSVAAERDCNALGGLFHIIVTDLRVCFFQLSNLTKCDLMFLCKGVIVKEHPCQPQLELQPPFLDAFQKIADLATTTRGGTKEIGSALTRLCLRHRSVEAKLKSYTNSMLDSFILPLQDRVEEWKRLITQMDKDHSKELKRLKQFKKQQKQSTENGRNGSTFSNTTFRIKRNSRSKMKTDFGRVGSMYDLSRLFDTMEPKEKYFMLEEVERNYVRRALIEERSHYCLFFNFLRPVIEEQISMLQEVTHLEEVLSALAELTKDPYHLPPASESLLTKLHLNESTSLDQVYGELESPLYRSRKSSISSITSINSLSTDCISLQNCKSLSQPNITPNVFRPKSIASQDSGFISHDYNVPNIGRLTIAKGVRPLTNVENDMRSNVKSISRHQSSSSSTYGTLHCKELSNQRKSIAACKDCVVDVGEYASSDQLFTNTIRMNRDKATRSVYVTSSSSSSSSPLSSLSSSSNGTKNPIYANVHDDHHCETYTTPNGQTLSIRNSSDGSITPTNQYSTCNILDSAIYSSRTIGNYQTVNEMSISSRPQTAPKTNPPKPPTRISSTLSSSSSSSCTNHGNTKPPIHSPNSNNNGSGKSTLIYVVQENGNMPDFPPPPPEAYINYATPNHETVDNVNMNNGLNGNHNGHQSNSCCDYGSLNNNGHLVLCNDVNCIQSPPSGPTFGHDNQSEHYGSTVNCNNSNNINNNRKSIPFINELKMRNPNLEPVLRQIYSDRNVGTIRTSNVQQTNGTELNVNSTRLFHSTINLSNK</sequence>
<feature type="region of interest" description="Disordered" evidence="1">
    <location>
        <begin position="451"/>
        <end position="509"/>
    </location>
</feature>